<evidence type="ECO:0000256" key="2">
    <source>
        <dbReference type="ARBA" id="ARBA00022741"/>
    </source>
</evidence>
<dbReference type="PANTHER" id="PTHR45772:SF9">
    <property type="entry name" value="CONSERVED COMPONENT OF ABC TRANSPORTER FOR NATURAL AMINO ACIDS"/>
    <property type="match status" value="1"/>
</dbReference>
<dbReference type="InterPro" id="IPR051120">
    <property type="entry name" value="ABC_AA/LPS_Transport"/>
</dbReference>
<dbReference type="InterPro" id="IPR027417">
    <property type="entry name" value="P-loop_NTPase"/>
</dbReference>
<dbReference type="RefSeq" id="WP_246377913.1">
    <property type="nucleotide sequence ID" value="NZ_JACHXA010000010.1"/>
</dbReference>
<evidence type="ECO:0000259" key="4">
    <source>
        <dbReference type="PROSITE" id="PS50893"/>
    </source>
</evidence>
<dbReference type="InterPro" id="IPR032823">
    <property type="entry name" value="BCA_ABC_TP_C"/>
</dbReference>
<name>A0A839SYL0_9PROT</name>
<dbReference type="InterPro" id="IPR003593">
    <property type="entry name" value="AAA+_ATPase"/>
</dbReference>
<organism evidence="5 6">
    <name type="scientific">Limibacillus halophilus</name>
    <dbReference type="NCBI Taxonomy" id="1579333"/>
    <lineage>
        <taxon>Bacteria</taxon>
        <taxon>Pseudomonadati</taxon>
        <taxon>Pseudomonadota</taxon>
        <taxon>Alphaproteobacteria</taxon>
        <taxon>Rhodospirillales</taxon>
        <taxon>Rhodovibrionaceae</taxon>
        <taxon>Limibacillus</taxon>
    </lineage>
</organism>
<accession>A0A839SYL0</accession>
<dbReference type="InterPro" id="IPR017871">
    <property type="entry name" value="ABC_transporter-like_CS"/>
</dbReference>
<comment type="caution">
    <text evidence="5">The sequence shown here is derived from an EMBL/GenBank/DDBJ whole genome shotgun (WGS) entry which is preliminary data.</text>
</comment>
<gene>
    <name evidence="5" type="ORF">FHR98_003070</name>
</gene>
<dbReference type="Gene3D" id="3.40.50.300">
    <property type="entry name" value="P-loop containing nucleotide triphosphate hydrolases"/>
    <property type="match status" value="1"/>
</dbReference>
<dbReference type="Proteomes" id="UP000581135">
    <property type="component" value="Unassembled WGS sequence"/>
</dbReference>
<dbReference type="GO" id="GO:0005886">
    <property type="term" value="C:plasma membrane"/>
    <property type="evidence" value="ECO:0007669"/>
    <property type="project" value="TreeGrafter"/>
</dbReference>
<dbReference type="GO" id="GO:0005524">
    <property type="term" value="F:ATP binding"/>
    <property type="evidence" value="ECO:0007669"/>
    <property type="project" value="UniProtKB-KW"/>
</dbReference>
<feature type="domain" description="ABC transporter" evidence="4">
    <location>
        <begin position="18"/>
        <end position="266"/>
    </location>
</feature>
<evidence type="ECO:0000256" key="3">
    <source>
        <dbReference type="ARBA" id="ARBA00022840"/>
    </source>
</evidence>
<dbReference type="SUPFAM" id="SSF52540">
    <property type="entry name" value="P-loop containing nucleoside triphosphate hydrolases"/>
    <property type="match status" value="1"/>
</dbReference>
<reference evidence="5 6" key="1">
    <citation type="submission" date="2020-08" db="EMBL/GenBank/DDBJ databases">
        <title>Genomic Encyclopedia of Type Strains, Phase III (KMG-III): the genomes of soil and plant-associated and newly described type strains.</title>
        <authorList>
            <person name="Whitman W."/>
        </authorList>
    </citation>
    <scope>NUCLEOTIDE SEQUENCE [LARGE SCALE GENOMIC DNA]</scope>
    <source>
        <strain evidence="5 6">CECT 8803</strain>
    </source>
</reference>
<dbReference type="InterPro" id="IPR003439">
    <property type="entry name" value="ABC_transporter-like_ATP-bd"/>
</dbReference>
<keyword evidence="1" id="KW-0813">Transport</keyword>
<keyword evidence="2" id="KW-0547">Nucleotide-binding</keyword>
<dbReference type="Pfam" id="PF12399">
    <property type="entry name" value="BCA_ABC_TP_C"/>
    <property type="match status" value="1"/>
</dbReference>
<dbReference type="EMBL" id="JACHXA010000010">
    <property type="protein sequence ID" value="MBB3066760.1"/>
    <property type="molecule type" value="Genomic_DNA"/>
</dbReference>
<sequence>MFGADGAALQNAGGDAILSVSGLQKAFGGVQALSGMDLEVRRGTVTGLIGPNGAGKSTLFNCMSGVIPPDSGEVHAFGRNITGWPSHRLAPLGVVRTFQLSRELGRLTCLENLMLAPLAQLGERLLPIFLQPGAVAREERALYAKACEVLEFARLADLRDEYAENLSGGQKKLLELARALMLDCELILLDEPGAGVNPALMKTLEEIIITLNRDQGRTFLIVEHDMDIIARLCDPVIVMTEGRKLTEGPFDLVRRDPTVIEAYLGGVA</sequence>
<dbReference type="PROSITE" id="PS50893">
    <property type="entry name" value="ABC_TRANSPORTER_2"/>
    <property type="match status" value="1"/>
</dbReference>
<dbReference type="PROSITE" id="PS00211">
    <property type="entry name" value="ABC_TRANSPORTER_1"/>
    <property type="match status" value="1"/>
</dbReference>
<dbReference type="Pfam" id="PF00005">
    <property type="entry name" value="ABC_tran"/>
    <property type="match status" value="1"/>
</dbReference>
<keyword evidence="3 5" id="KW-0067">ATP-binding</keyword>
<proteinExistence type="predicted"/>
<evidence type="ECO:0000256" key="1">
    <source>
        <dbReference type="ARBA" id="ARBA00022448"/>
    </source>
</evidence>
<dbReference type="PANTHER" id="PTHR45772">
    <property type="entry name" value="CONSERVED COMPONENT OF ABC TRANSPORTER FOR NATURAL AMINO ACIDS-RELATED"/>
    <property type="match status" value="1"/>
</dbReference>
<dbReference type="GO" id="GO:0016887">
    <property type="term" value="F:ATP hydrolysis activity"/>
    <property type="evidence" value="ECO:0007669"/>
    <property type="project" value="InterPro"/>
</dbReference>
<evidence type="ECO:0000313" key="6">
    <source>
        <dbReference type="Proteomes" id="UP000581135"/>
    </source>
</evidence>
<dbReference type="SMART" id="SM00382">
    <property type="entry name" value="AAA"/>
    <property type="match status" value="1"/>
</dbReference>
<dbReference type="CDD" id="cd03219">
    <property type="entry name" value="ABC_Mj1267_LivG_branched"/>
    <property type="match status" value="1"/>
</dbReference>
<protein>
    <submittedName>
        <fullName evidence="5">Branched-chain amino acid transport system ATP-binding protein</fullName>
    </submittedName>
</protein>
<evidence type="ECO:0000313" key="5">
    <source>
        <dbReference type="EMBL" id="MBB3066760.1"/>
    </source>
</evidence>
<keyword evidence="6" id="KW-1185">Reference proteome</keyword>
<dbReference type="AlphaFoldDB" id="A0A839SYL0"/>